<gene>
    <name evidence="11" type="ORF">A2851_03070</name>
</gene>
<comment type="caution">
    <text evidence="11">The sequence shown here is derived from an EMBL/GenBank/DDBJ whole genome shotgun (WGS) entry which is preliminary data.</text>
</comment>
<dbReference type="PANTHER" id="PTHR48099:SF5">
    <property type="entry name" value="C-1-TETRAHYDROFOLATE SYNTHASE, CYTOPLASMIC"/>
    <property type="match status" value="1"/>
</dbReference>
<dbReference type="GO" id="GO:0009086">
    <property type="term" value="P:methionine biosynthetic process"/>
    <property type="evidence" value="ECO:0007669"/>
    <property type="project" value="UniProtKB-KW"/>
</dbReference>
<evidence type="ECO:0000256" key="8">
    <source>
        <dbReference type="ARBA" id="ARBA00023268"/>
    </source>
</evidence>
<dbReference type="Gene3D" id="3.40.50.10860">
    <property type="entry name" value="Leucine Dehydrogenase, chain A, domain 1"/>
    <property type="match status" value="1"/>
</dbReference>
<dbReference type="Pfam" id="PF00763">
    <property type="entry name" value="THF_DHG_CYH"/>
    <property type="match status" value="1"/>
</dbReference>
<keyword evidence="8" id="KW-0511">Multifunctional enzyme</keyword>
<keyword evidence="7" id="KW-0028">Amino-acid biosynthesis</keyword>
<evidence type="ECO:0000259" key="10">
    <source>
        <dbReference type="Pfam" id="PF02882"/>
    </source>
</evidence>
<dbReference type="InterPro" id="IPR036291">
    <property type="entry name" value="NAD(P)-bd_dom_sf"/>
</dbReference>
<dbReference type="InterPro" id="IPR020631">
    <property type="entry name" value="THF_DH/CycHdrlase_NAD-bd_dom"/>
</dbReference>
<evidence type="ECO:0000313" key="12">
    <source>
        <dbReference type="Proteomes" id="UP000176863"/>
    </source>
</evidence>
<dbReference type="PANTHER" id="PTHR48099">
    <property type="entry name" value="C-1-TETRAHYDROFOLATE SYNTHASE, CYTOPLASMIC-RELATED"/>
    <property type="match status" value="1"/>
</dbReference>
<evidence type="ECO:0000256" key="7">
    <source>
        <dbReference type="ARBA" id="ARBA00023167"/>
    </source>
</evidence>
<feature type="domain" description="Tetrahydrofolate dehydrogenase/cyclohydrolase catalytic" evidence="9">
    <location>
        <begin position="3"/>
        <end position="112"/>
    </location>
</feature>
<keyword evidence="3" id="KW-0658">Purine biosynthesis</keyword>
<evidence type="ECO:0000259" key="9">
    <source>
        <dbReference type="Pfam" id="PF00763"/>
    </source>
</evidence>
<evidence type="ECO:0000256" key="3">
    <source>
        <dbReference type="ARBA" id="ARBA00022755"/>
    </source>
</evidence>
<evidence type="ECO:0008006" key="13">
    <source>
        <dbReference type="Google" id="ProtNLM"/>
    </source>
</evidence>
<keyword evidence="2" id="KW-0554">One-carbon metabolism</keyword>
<protein>
    <recommendedName>
        <fullName evidence="13">Methenyltetrahydrofolate cyclohydrolase</fullName>
    </recommendedName>
</protein>
<evidence type="ECO:0000256" key="1">
    <source>
        <dbReference type="ARBA" id="ARBA00004777"/>
    </source>
</evidence>
<organism evidence="11 12">
    <name type="scientific">Candidatus Kaiserbacteria bacterium RIFCSPHIGHO2_01_FULL_53_29</name>
    <dbReference type="NCBI Taxonomy" id="1798480"/>
    <lineage>
        <taxon>Bacteria</taxon>
        <taxon>Candidatus Kaiseribacteriota</taxon>
    </lineage>
</organism>
<dbReference type="InterPro" id="IPR020630">
    <property type="entry name" value="THF_DH/CycHdrlase_cat_dom"/>
</dbReference>
<evidence type="ECO:0000313" key="11">
    <source>
        <dbReference type="EMBL" id="OGG53074.1"/>
    </source>
</evidence>
<evidence type="ECO:0000256" key="2">
    <source>
        <dbReference type="ARBA" id="ARBA00022563"/>
    </source>
</evidence>
<dbReference type="Pfam" id="PF02882">
    <property type="entry name" value="THF_DHG_CYH_C"/>
    <property type="match status" value="1"/>
</dbReference>
<dbReference type="Proteomes" id="UP000176863">
    <property type="component" value="Unassembled WGS sequence"/>
</dbReference>
<accession>A0A1F6CV92</accession>
<dbReference type="InterPro" id="IPR046346">
    <property type="entry name" value="Aminoacid_DH-like_N_sf"/>
</dbReference>
<reference evidence="11 12" key="1">
    <citation type="journal article" date="2016" name="Nat. Commun.">
        <title>Thousands of microbial genomes shed light on interconnected biogeochemical processes in an aquifer system.</title>
        <authorList>
            <person name="Anantharaman K."/>
            <person name="Brown C.T."/>
            <person name="Hug L.A."/>
            <person name="Sharon I."/>
            <person name="Castelle C.J."/>
            <person name="Probst A.J."/>
            <person name="Thomas B.C."/>
            <person name="Singh A."/>
            <person name="Wilkins M.J."/>
            <person name="Karaoz U."/>
            <person name="Brodie E.L."/>
            <person name="Williams K.H."/>
            <person name="Hubbard S.S."/>
            <person name="Banfield J.F."/>
        </authorList>
    </citation>
    <scope>NUCLEOTIDE SEQUENCE [LARGE SCALE GENOMIC DNA]</scope>
</reference>
<dbReference type="InterPro" id="IPR000672">
    <property type="entry name" value="THF_DH/CycHdrlase"/>
</dbReference>
<keyword evidence="6" id="KW-0560">Oxidoreductase</keyword>
<evidence type="ECO:0000256" key="5">
    <source>
        <dbReference type="ARBA" id="ARBA00022857"/>
    </source>
</evidence>
<dbReference type="SUPFAM" id="SSF51735">
    <property type="entry name" value="NAD(P)-binding Rossmann-fold domains"/>
    <property type="match status" value="1"/>
</dbReference>
<keyword evidence="5" id="KW-0521">NADP</keyword>
<feature type="domain" description="Tetrahydrofolate dehydrogenase/cyclohydrolase NAD(P)-binding" evidence="10">
    <location>
        <begin position="130"/>
        <end position="263"/>
    </location>
</feature>
<dbReference type="STRING" id="1798480.A2851_03070"/>
<keyword evidence="4" id="KW-0378">Hydrolase</keyword>
<dbReference type="GO" id="GO:0006164">
    <property type="term" value="P:purine nucleotide biosynthetic process"/>
    <property type="evidence" value="ECO:0007669"/>
    <property type="project" value="UniProtKB-KW"/>
</dbReference>
<dbReference type="EMBL" id="MFKT01000018">
    <property type="protein sequence ID" value="OGG53074.1"/>
    <property type="molecule type" value="Genomic_DNA"/>
</dbReference>
<dbReference type="AlphaFoldDB" id="A0A1F6CV92"/>
<comment type="pathway">
    <text evidence="1">One-carbon metabolism; tetrahydrofolate interconversion.</text>
</comment>
<dbReference type="GO" id="GO:0004477">
    <property type="term" value="F:methenyltetrahydrofolate cyclohydrolase activity"/>
    <property type="evidence" value="ECO:0007669"/>
    <property type="project" value="TreeGrafter"/>
</dbReference>
<evidence type="ECO:0000256" key="6">
    <source>
        <dbReference type="ARBA" id="ARBA00023002"/>
    </source>
</evidence>
<evidence type="ECO:0000256" key="4">
    <source>
        <dbReference type="ARBA" id="ARBA00022801"/>
    </source>
</evidence>
<dbReference type="GO" id="GO:0004488">
    <property type="term" value="F:methylenetetrahydrofolate dehydrogenase (NADP+) activity"/>
    <property type="evidence" value="ECO:0007669"/>
    <property type="project" value="InterPro"/>
</dbReference>
<dbReference type="PRINTS" id="PR00085">
    <property type="entry name" value="THFDHDRGNASE"/>
</dbReference>
<proteinExistence type="predicted"/>
<dbReference type="GO" id="GO:0035999">
    <property type="term" value="P:tetrahydrofolate interconversion"/>
    <property type="evidence" value="ECO:0007669"/>
    <property type="project" value="TreeGrafter"/>
</dbReference>
<name>A0A1F6CV92_9BACT</name>
<dbReference type="Gene3D" id="3.40.50.720">
    <property type="entry name" value="NAD(P)-binding Rossmann-like Domain"/>
    <property type="match status" value="1"/>
</dbReference>
<dbReference type="SUPFAM" id="SSF53223">
    <property type="entry name" value="Aminoacid dehydrogenase-like, N-terminal domain"/>
    <property type="match status" value="1"/>
</dbReference>
<keyword evidence="7" id="KW-0486">Methionine biosynthesis</keyword>
<dbReference type="GO" id="GO:0005829">
    <property type="term" value="C:cytosol"/>
    <property type="evidence" value="ECO:0007669"/>
    <property type="project" value="TreeGrafter"/>
</dbReference>
<sequence length="264" mass="27889">MIVDGKAIAESIYTELKPKFEALGRKPRLGILVVGGHAVIESFVGIKTRSAEALGIEMVRVNVSDKSDMGKIEQAAQRLVDTTDAVVIQLPLPPGIDVNQILAAVPREKDVDALNPNVPEEERLVHAPVALAVVEILRRNNVEIAGARTVVVGQGRLVGKPAMWLLKSLGANVSVFSLDEGSIDDLKDADIVILGAGNPGFIKPEHIKEGVALIDAGTSELNKKIQGDADPACAEVASVFTPVPGGVGPVAVAMIFRNLLELIQ</sequence>